<dbReference type="InterPro" id="IPR007374">
    <property type="entry name" value="ASCH_domain"/>
</dbReference>
<evidence type="ECO:0000313" key="3">
    <source>
        <dbReference type="EMBL" id="MCC9036390.1"/>
    </source>
</evidence>
<dbReference type="AlphaFoldDB" id="A0A9Q3UZB9"/>
<proteinExistence type="predicted"/>
<evidence type="ECO:0000259" key="1">
    <source>
        <dbReference type="SMART" id="SM01022"/>
    </source>
</evidence>
<dbReference type="SUPFAM" id="SSF88697">
    <property type="entry name" value="PUA domain-like"/>
    <property type="match status" value="1"/>
</dbReference>
<dbReference type="PANTHER" id="PTHR39203:SF1">
    <property type="entry name" value="CYTOPLASMIC PROTEIN"/>
    <property type="match status" value="1"/>
</dbReference>
<dbReference type="PROSITE" id="PS51257">
    <property type="entry name" value="PROKAR_LIPOPROTEIN"/>
    <property type="match status" value="1"/>
</dbReference>
<dbReference type="Proteomes" id="UP001107960">
    <property type="component" value="Unassembled WGS sequence"/>
</dbReference>
<dbReference type="CDD" id="cd06553">
    <property type="entry name" value="ASCH_Ef3133_like"/>
    <property type="match status" value="1"/>
</dbReference>
<reference evidence="3" key="1">
    <citation type="submission" date="2021-11" db="EMBL/GenBank/DDBJ databases">
        <title>Description of novel Chryseobacterium species.</title>
        <authorList>
            <person name="Saticioglu I.B."/>
            <person name="Ay H."/>
            <person name="Altun S."/>
            <person name="Duman M."/>
        </authorList>
    </citation>
    <scope>NUCLEOTIDE SEQUENCE</scope>
    <source>
        <strain evidence="3">C-39</strain>
    </source>
</reference>
<dbReference type="Gene3D" id="3.10.400.10">
    <property type="entry name" value="Sulfate adenylyltransferase"/>
    <property type="match status" value="1"/>
</dbReference>
<accession>A0A9Q3UZB9</accession>
<organism evidence="3 5">
    <name type="scientific">Chryseobacterium muglaense</name>
    <dbReference type="NCBI Taxonomy" id="2893752"/>
    <lineage>
        <taxon>Bacteria</taxon>
        <taxon>Pseudomonadati</taxon>
        <taxon>Bacteroidota</taxon>
        <taxon>Flavobacteriia</taxon>
        <taxon>Flavobacteriales</taxon>
        <taxon>Weeksellaceae</taxon>
        <taxon>Chryseobacterium group</taxon>
        <taxon>Chryseobacterium</taxon>
    </lineage>
</organism>
<dbReference type="PANTHER" id="PTHR39203">
    <property type="entry name" value="CYTOPLASMIC PROTEIN-RELATED"/>
    <property type="match status" value="1"/>
</dbReference>
<dbReference type="SMART" id="SM01022">
    <property type="entry name" value="ASCH"/>
    <property type="match status" value="1"/>
</dbReference>
<feature type="domain" description="ASCH" evidence="1">
    <location>
        <begin position="69"/>
        <end position="192"/>
    </location>
</feature>
<dbReference type="Pfam" id="PF04266">
    <property type="entry name" value="ASCH"/>
    <property type="match status" value="1"/>
</dbReference>
<dbReference type="RefSeq" id="WP_191181364.1">
    <property type="nucleotide sequence ID" value="NZ_JACXXP010000047.1"/>
</dbReference>
<dbReference type="EMBL" id="JACXXP010000047">
    <property type="protein sequence ID" value="MBD3906995.1"/>
    <property type="molecule type" value="Genomic_DNA"/>
</dbReference>
<reference evidence="4" key="2">
    <citation type="submission" date="2023-07" db="EMBL/GenBank/DDBJ databases">
        <title>Description of novel Chryseobacterium sp. strain C-2.</title>
        <authorList>
            <person name="Saticioglu I.B."/>
        </authorList>
    </citation>
    <scope>NUCLEOTIDE SEQUENCE [LARGE SCALE GENOMIC DNA]</scope>
    <source>
        <strain evidence="4">C-2</strain>
    </source>
</reference>
<evidence type="ECO:0000313" key="5">
    <source>
        <dbReference type="Proteomes" id="UP001107960"/>
    </source>
</evidence>
<name>A0A9Q3UZB9_9FLAO</name>
<protein>
    <submittedName>
        <fullName evidence="3">ASCH domain-containing protein</fullName>
    </submittedName>
</protein>
<reference evidence="2" key="3">
    <citation type="submission" date="2024-05" db="EMBL/GenBank/DDBJ databases">
        <title>Description of novel Chryseobacterium sp. strain C-2.</title>
        <authorList>
            <person name="Saticioglu I.B."/>
        </authorList>
    </citation>
    <scope>NUCLEOTIDE SEQUENCE</scope>
    <source>
        <strain evidence="2">C-2</strain>
    </source>
</reference>
<sequence>MQKNTFTFTFTFTLLIFFSCHKQKENSFDLNNHRNTSKNNQEMSLISTYWKEFQSKNPKYNNMNEPQSFYFCDNKKEADECADLVVKKIKQATSPSVWWFEKNKEELPKVGDLAIVTDWNGDPKAIIRTKKVEIVKYKDITPAYAQLEGEGDKTLEYWKKAHWKYYQNEMKEFNEFPTEEMKIVCEYFETIW</sequence>
<dbReference type="Proteomes" id="UP000603715">
    <property type="component" value="Unassembled WGS sequence"/>
</dbReference>
<gene>
    <name evidence="2" type="ORF">IEW27_20640</name>
    <name evidence="3" type="ORF">LNP80_19415</name>
</gene>
<comment type="caution">
    <text evidence="3">The sequence shown here is derived from an EMBL/GenBank/DDBJ whole genome shotgun (WGS) entry which is preliminary data.</text>
</comment>
<keyword evidence="4" id="KW-1185">Reference proteome</keyword>
<evidence type="ECO:0000313" key="2">
    <source>
        <dbReference type="EMBL" id="MBD3906995.1"/>
    </source>
</evidence>
<dbReference type="InterPro" id="IPR015947">
    <property type="entry name" value="PUA-like_sf"/>
</dbReference>
<dbReference type="EMBL" id="JAJJML010000001">
    <property type="protein sequence ID" value="MCC9036390.1"/>
    <property type="molecule type" value="Genomic_DNA"/>
</dbReference>
<evidence type="ECO:0000313" key="4">
    <source>
        <dbReference type="Proteomes" id="UP000603715"/>
    </source>
</evidence>
<dbReference type="InterPro" id="IPR009326">
    <property type="entry name" value="DUF984"/>
</dbReference>